<dbReference type="InterPro" id="IPR050272">
    <property type="entry name" value="Isochorismatase-like_hydrls"/>
</dbReference>
<accession>A0A346XYH5</accession>
<dbReference type="Proteomes" id="UP000264006">
    <property type="component" value="Chromosome"/>
</dbReference>
<sequence length="222" mass="22645">MSPPGGPDGPGHSSGHDRSGWGGALQPGRRPALLLIDMVRAYFDVGGAFELPSTDALEAAARLLDAARSSGVPVVHTCVRYAADGVDGGVFFRKVAGLQVFAADANDGPDGPGAIRPEVAPVDGEVVVVKQMPSAFFGTSLAGTLTAMGIDTVVVGGVSTSGCVRASVVDAMSHGFVPLVVADACGDRSDRVHDGNLEDLAAKYAEVVELSAALAYLESVRR</sequence>
<dbReference type="InterPro" id="IPR036380">
    <property type="entry name" value="Isochorismatase-like_sf"/>
</dbReference>
<dbReference type="InterPro" id="IPR000868">
    <property type="entry name" value="Isochorismatase-like_dom"/>
</dbReference>
<dbReference type="EMBL" id="CP031165">
    <property type="protein sequence ID" value="AXV07272.1"/>
    <property type="molecule type" value="Genomic_DNA"/>
</dbReference>
<dbReference type="PANTHER" id="PTHR43540">
    <property type="entry name" value="PEROXYUREIDOACRYLATE/UREIDOACRYLATE AMIDOHYDROLASE-RELATED"/>
    <property type="match status" value="1"/>
</dbReference>
<evidence type="ECO:0000313" key="4">
    <source>
        <dbReference type="EMBL" id="AXV07272.1"/>
    </source>
</evidence>
<evidence type="ECO:0000259" key="3">
    <source>
        <dbReference type="Pfam" id="PF00857"/>
    </source>
</evidence>
<dbReference type="RefSeq" id="WP_216826002.1">
    <property type="nucleotide sequence ID" value="NZ_CP031165.1"/>
</dbReference>
<feature type="region of interest" description="Disordered" evidence="2">
    <location>
        <begin position="1"/>
        <end position="23"/>
    </location>
</feature>
<dbReference type="PANTHER" id="PTHR43540:SF1">
    <property type="entry name" value="ISOCHORISMATASE HYDROLASE"/>
    <property type="match status" value="1"/>
</dbReference>
<evidence type="ECO:0000256" key="2">
    <source>
        <dbReference type="SAM" id="MobiDB-lite"/>
    </source>
</evidence>
<dbReference type="Gene3D" id="3.40.50.850">
    <property type="entry name" value="Isochorismatase-like"/>
    <property type="match status" value="1"/>
</dbReference>
<feature type="domain" description="Isochorismatase-like" evidence="3">
    <location>
        <begin position="32"/>
        <end position="209"/>
    </location>
</feature>
<evidence type="ECO:0000256" key="1">
    <source>
        <dbReference type="ARBA" id="ARBA00022801"/>
    </source>
</evidence>
<evidence type="ECO:0000313" key="5">
    <source>
        <dbReference type="Proteomes" id="UP000264006"/>
    </source>
</evidence>
<gene>
    <name evidence="4" type="ORF">DVS28_a2592</name>
</gene>
<reference evidence="4 5" key="1">
    <citation type="submission" date="2018-09" db="EMBL/GenBank/DDBJ databases">
        <title>Complete genome sequence of Euzebya sp. DY32-46 isolated from seawater of Pacific Ocean.</title>
        <authorList>
            <person name="Xu L."/>
            <person name="Wu Y.-H."/>
            <person name="Xu X.-W."/>
        </authorList>
    </citation>
    <scope>NUCLEOTIDE SEQUENCE [LARGE SCALE GENOMIC DNA]</scope>
    <source>
        <strain evidence="4 5">DY32-46</strain>
    </source>
</reference>
<keyword evidence="5" id="KW-1185">Reference proteome</keyword>
<protein>
    <submittedName>
        <fullName evidence="4">N-carbamoylsarcosine amidase</fullName>
    </submittedName>
</protein>
<dbReference type="KEGG" id="euz:DVS28_a2592"/>
<dbReference type="SUPFAM" id="SSF52499">
    <property type="entry name" value="Isochorismatase-like hydrolases"/>
    <property type="match status" value="1"/>
</dbReference>
<name>A0A346XYH5_9ACTN</name>
<proteinExistence type="predicted"/>
<dbReference type="AlphaFoldDB" id="A0A346XYH5"/>
<dbReference type="GO" id="GO:0016787">
    <property type="term" value="F:hydrolase activity"/>
    <property type="evidence" value="ECO:0007669"/>
    <property type="project" value="UniProtKB-KW"/>
</dbReference>
<keyword evidence="1" id="KW-0378">Hydrolase</keyword>
<dbReference type="Pfam" id="PF00857">
    <property type="entry name" value="Isochorismatase"/>
    <property type="match status" value="1"/>
</dbReference>
<organism evidence="4 5">
    <name type="scientific">Euzebya pacifica</name>
    <dbReference type="NCBI Taxonomy" id="1608957"/>
    <lineage>
        <taxon>Bacteria</taxon>
        <taxon>Bacillati</taxon>
        <taxon>Actinomycetota</taxon>
        <taxon>Nitriliruptoria</taxon>
        <taxon>Euzebyales</taxon>
    </lineage>
</organism>